<evidence type="ECO:0000313" key="7">
    <source>
        <dbReference type="Proteomes" id="UP001303115"/>
    </source>
</evidence>
<dbReference type="SUPFAM" id="SSF144232">
    <property type="entry name" value="HIT/MYND zinc finger-like"/>
    <property type="match status" value="1"/>
</dbReference>
<evidence type="ECO:0000313" key="6">
    <source>
        <dbReference type="EMBL" id="KAK4031694.1"/>
    </source>
</evidence>
<evidence type="ECO:0000256" key="3">
    <source>
        <dbReference type="ARBA" id="ARBA00022833"/>
    </source>
</evidence>
<organism evidence="6 7">
    <name type="scientific">Parachaetomium inaequale</name>
    <dbReference type="NCBI Taxonomy" id="2588326"/>
    <lineage>
        <taxon>Eukaryota</taxon>
        <taxon>Fungi</taxon>
        <taxon>Dikarya</taxon>
        <taxon>Ascomycota</taxon>
        <taxon>Pezizomycotina</taxon>
        <taxon>Sordariomycetes</taxon>
        <taxon>Sordariomycetidae</taxon>
        <taxon>Sordariales</taxon>
        <taxon>Chaetomiaceae</taxon>
        <taxon>Parachaetomium</taxon>
    </lineage>
</organism>
<comment type="caution">
    <text evidence="6">The sequence shown here is derived from an EMBL/GenBank/DDBJ whole genome shotgun (WGS) entry which is preliminary data.</text>
</comment>
<proteinExistence type="predicted"/>
<accession>A0AAN6SL53</accession>
<keyword evidence="1" id="KW-0479">Metal-binding</keyword>
<dbReference type="GO" id="GO:0008270">
    <property type="term" value="F:zinc ion binding"/>
    <property type="evidence" value="ECO:0007669"/>
    <property type="project" value="UniProtKB-KW"/>
</dbReference>
<dbReference type="EMBL" id="MU854724">
    <property type="protein sequence ID" value="KAK4031694.1"/>
    <property type="molecule type" value="Genomic_DNA"/>
</dbReference>
<dbReference type="InterPro" id="IPR002893">
    <property type="entry name" value="Znf_MYND"/>
</dbReference>
<evidence type="ECO:0000256" key="1">
    <source>
        <dbReference type="ARBA" id="ARBA00022723"/>
    </source>
</evidence>
<feature type="domain" description="MYND-type" evidence="5">
    <location>
        <begin position="172"/>
        <end position="220"/>
    </location>
</feature>
<name>A0AAN6SL53_9PEZI</name>
<keyword evidence="7" id="KW-1185">Reference proteome</keyword>
<gene>
    <name evidence="6" type="ORF">C8A01DRAFT_41851</name>
</gene>
<dbReference type="Pfam" id="PF01753">
    <property type="entry name" value="zf-MYND"/>
    <property type="match status" value="1"/>
</dbReference>
<protein>
    <recommendedName>
        <fullName evidence="5">MYND-type domain-containing protein</fullName>
    </recommendedName>
</protein>
<dbReference type="Gene3D" id="6.10.140.2220">
    <property type="match status" value="1"/>
</dbReference>
<sequence length="533" mass="59146">MASHQPRLMESQQLLDTVVQAVADDSTGDLDALDNFFRRLPSPEQVVSSLEQAFSGPQVKDAALRFLVESLVRKSTDPDAGYLAHHIEGSTIQDQIPPSTYILWHLGELALRSRFGGDDQSAKARQLRFWAWMTRGRKDETSPFSSLHGQPDPSNARLSHALIPAYADPKRCAGCEKQGPGTYLCCSRCLIRNEGKATFATAYCSKECQGAHWSSHKALCRQVQQLHRAACTFHAIFEHFLSITFEEPEFLKEIAEKDGMVVMTLAPRTGVRPAPTWARFPHHLATSSECGMAALMRGNCNQVLDGARSLFELLIRPLCQTITRVALFAKNMERPVKVQDIFTSINSLGGHEVVVVALPCGAEFALDHTGLQYGWKEKMVPWASYYRHRAYHVVDRETMGPTTPGTHDPLEGGAGKALMSTVALGLHDQLDARFGGVERFLQLKESKFRDAQAAVVAAAKRGLTMLAGEMINSATRSFIIHPPSGVEGIRPEIYWSNEQDKKVANGDAEKLRLRWKARWEKVMDITLPPGGEE</sequence>
<dbReference type="Proteomes" id="UP001303115">
    <property type="component" value="Unassembled WGS sequence"/>
</dbReference>
<dbReference type="AlphaFoldDB" id="A0AAN6SL53"/>
<reference evidence="7" key="1">
    <citation type="journal article" date="2023" name="Mol. Phylogenet. Evol.">
        <title>Genome-scale phylogeny and comparative genomics of the fungal order Sordariales.</title>
        <authorList>
            <person name="Hensen N."/>
            <person name="Bonometti L."/>
            <person name="Westerberg I."/>
            <person name="Brannstrom I.O."/>
            <person name="Guillou S."/>
            <person name="Cros-Aarteil S."/>
            <person name="Calhoun S."/>
            <person name="Haridas S."/>
            <person name="Kuo A."/>
            <person name="Mondo S."/>
            <person name="Pangilinan J."/>
            <person name="Riley R."/>
            <person name="LaButti K."/>
            <person name="Andreopoulos B."/>
            <person name="Lipzen A."/>
            <person name="Chen C."/>
            <person name="Yan M."/>
            <person name="Daum C."/>
            <person name="Ng V."/>
            <person name="Clum A."/>
            <person name="Steindorff A."/>
            <person name="Ohm R.A."/>
            <person name="Martin F."/>
            <person name="Silar P."/>
            <person name="Natvig D.O."/>
            <person name="Lalanne C."/>
            <person name="Gautier V."/>
            <person name="Ament-Velasquez S.L."/>
            <person name="Kruys A."/>
            <person name="Hutchinson M.I."/>
            <person name="Powell A.J."/>
            <person name="Barry K."/>
            <person name="Miller A.N."/>
            <person name="Grigoriev I.V."/>
            <person name="Debuchy R."/>
            <person name="Gladieux P."/>
            <person name="Hiltunen Thoren M."/>
            <person name="Johannesson H."/>
        </authorList>
    </citation>
    <scope>NUCLEOTIDE SEQUENCE [LARGE SCALE GENOMIC DNA]</scope>
    <source>
        <strain evidence="7">CBS 284.82</strain>
    </source>
</reference>
<keyword evidence="3" id="KW-0862">Zinc</keyword>
<evidence type="ECO:0000256" key="4">
    <source>
        <dbReference type="PROSITE-ProRule" id="PRU00134"/>
    </source>
</evidence>
<evidence type="ECO:0000259" key="5">
    <source>
        <dbReference type="PROSITE" id="PS50865"/>
    </source>
</evidence>
<evidence type="ECO:0000256" key="2">
    <source>
        <dbReference type="ARBA" id="ARBA00022771"/>
    </source>
</evidence>
<keyword evidence="2 4" id="KW-0863">Zinc-finger</keyword>
<dbReference type="PROSITE" id="PS50865">
    <property type="entry name" value="ZF_MYND_2"/>
    <property type="match status" value="1"/>
</dbReference>